<feature type="transmembrane region" description="Helical" evidence="1">
    <location>
        <begin position="6"/>
        <end position="25"/>
    </location>
</feature>
<dbReference type="AlphaFoldDB" id="U2S223"/>
<keyword evidence="3" id="KW-1185">Reference proteome</keyword>
<sequence length="360" mass="42092">MKEIFVPIVGLFCFLKYCDIIIINNDFRRNMVMNKNNKEQYNNVNNYSEYNQDNYQHQNFNDENYQYDQFGHYNTDYQHNKFNNQQSQENYTGIHQNNYNNFNEEYYREKPKKKKMLVIFISVVIILVLGVGGIFGYNYFIKNKTITVNMSQYEIEFVPFGTDGDGKPEVDIKNIPTVNTDSEDVKKFLQEPTVTYNKNNNLKNGDKVEVIISLSKTSAQAKHLEIKGEYKRTFTIRGLNEKTKEKTIISGNNSSSSGKIKEEPLIDTKKLSKEQVAKWVKACYIENNTELTNDDFIVDVSLGEDNLVYAVLSENPKSSKFNSPKMLDHRYRINAHGELEIGSRLKDEWTIISRVYKYIE</sequence>
<keyword evidence="1" id="KW-1133">Transmembrane helix</keyword>
<gene>
    <name evidence="2" type="ORF">HMPREF1983_00404</name>
</gene>
<proteinExistence type="predicted"/>
<feature type="transmembrane region" description="Helical" evidence="1">
    <location>
        <begin position="117"/>
        <end position="140"/>
    </location>
</feature>
<keyword evidence="1" id="KW-0472">Membrane</keyword>
<comment type="caution">
    <text evidence="2">The sequence shown here is derived from an EMBL/GenBank/DDBJ whole genome shotgun (WGS) entry which is preliminary data.</text>
</comment>
<dbReference type="HOGENOM" id="CLU_063415_0_0_9"/>
<accession>U2S223</accession>
<dbReference type="Proteomes" id="UP000016637">
    <property type="component" value="Unassembled WGS sequence"/>
</dbReference>
<dbReference type="PATRIC" id="fig|1321820.3.peg.397"/>
<dbReference type="eggNOG" id="ENOG5033JE7">
    <property type="taxonomic scope" value="Bacteria"/>
</dbReference>
<protein>
    <submittedName>
        <fullName evidence="2">Uncharacterized protein</fullName>
    </submittedName>
</protein>
<name>U2S223_9BACL</name>
<organism evidence="2 3">
    <name type="scientific">Gemella bergeri ATCC 700627</name>
    <dbReference type="NCBI Taxonomy" id="1321820"/>
    <lineage>
        <taxon>Bacteria</taxon>
        <taxon>Bacillati</taxon>
        <taxon>Bacillota</taxon>
        <taxon>Bacilli</taxon>
        <taxon>Bacillales</taxon>
        <taxon>Gemellaceae</taxon>
        <taxon>Gemella</taxon>
    </lineage>
</organism>
<reference evidence="2 3" key="1">
    <citation type="submission" date="2013-08" db="EMBL/GenBank/DDBJ databases">
        <authorList>
            <person name="Weinstock G."/>
            <person name="Sodergren E."/>
            <person name="Wylie T."/>
            <person name="Fulton L."/>
            <person name="Fulton R."/>
            <person name="Fronick C."/>
            <person name="O'Laughlin M."/>
            <person name="Godfrey J."/>
            <person name="Miner T."/>
            <person name="Herter B."/>
            <person name="Appelbaum E."/>
            <person name="Cordes M."/>
            <person name="Lek S."/>
            <person name="Wollam A."/>
            <person name="Pepin K.H."/>
            <person name="Palsikar V.B."/>
            <person name="Mitreva M."/>
            <person name="Wilson R.K."/>
        </authorList>
    </citation>
    <scope>NUCLEOTIDE SEQUENCE [LARGE SCALE GENOMIC DNA]</scope>
    <source>
        <strain evidence="2 3">ATCC 700627</strain>
    </source>
</reference>
<keyword evidence="1" id="KW-0812">Transmembrane</keyword>
<evidence type="ECO:0000313" key="2">
    <source>
        <dbReference type="EMBL" id="ERK59803.1"/>
    </source>
</evidence>
<evidence type="ECO:0000256" key="1">
    <source>
        <dbReference type="SAM" id="Phobius"/>
    </source>
</evidence>
<dbReference type="EMBL" id="AWVP01000020">
    <property type="protein sequence ID" value="ERK59803.1"/>
    <property type="molecule type" value="Genomic_DNA"/>
</dbReference>
<evidence type="ECO:0000313" key="3">
    <source>
        <dbReference type="Proteomes" id="UP000016637"/>
    </source>
</evidence>